<evidence type="ECO:0008006" key="4">
    <source>
        <dbReference type="Google" id="ProtNLM"/>
    </source>
</evidence>
<evidence type="ECO:0000313" key="3">
    <source>
        <dbReference type="Proteomes" id="UP000326903"/>
    </source>
</evidence>
<dbReference type="EMBL" id="VYQF01000001">
    <property type="protein sequence ID" value="KAA9041851.1"/>
    <property type="molecule type" value="Genomic_DNA"/>
</dbReference>
<evidence type="ECO:0000256" key="1">
    <source>
        <dbReference type="SAM" id="Phobius"/>
    </source>
</evidence>
<reference evidence="2 3" key="1">
    <citation type="submission" date="2019-09" db="EMBL/GenBank/DDBJ databases">
        <title>Draft genome sequence of Ginsengibacter sp. BR5-29.</title>
        <authorList>
            <person name="Im W.-T."/>
        </authorList>
    </citation>
    <scope>NUCLEOTIDE SEQUENCE [LARGE SCALE GENOMIC DNA]</scope>
    <source>
        <strain evidence="2 3">BR5-29</strain>
    </source>
</reference>
<accession>A0A5J5IM84</accession>
<dbReference type="AlphaFoldDB" id="A0A5J5IM84"/>
<protein>
    <recommendedName>
        <fullName evidence="4">YtxH domain-containing protein</fullName>
    </recommendedName>
</protein>
<comment type="caution">
    <text evidence="2">The sequence shown here is derived from an EMBL/GenBank/DDBJ whole genome shotgun (WGS) entry which is preliminary data.</text>
</comment>
<feature type="transmembrane region" description="Helical" evidence="1">
    <location>
        <begin position="6"/>
        <end position="24"/>
    </location>
</feature>
<dbReference type="Proteomes" id="UP000326903">
    <property type="component" value="Unassembled WGS sequence"/>
</dbReference>
<dbReference type="RefSeq" id="WP_150413980.1">
    <property type="nucleotide sequence ID" value="NZ_VYQF01000001.1"/>
</dbReference>
<keyword evidence="1" id="KW-0812">Transmembrane</keyword>
<gene>
    <name evidence="2" type="ORF">FW778_07495</name>
</gene>
<evidence type="ECO:0000313" key="2">
    <source>
        <dbReference type="EMBL" id="KAA9041851.1"/>
    </source>
</evidence>
<sequence length="94" mass="10926">MAKTTTIASLILGASIGFALLKFYSLSKEEREAFFNHLKNTTNDLLDDAEATVEKVEQYMDEIKLKGENEWIEKLYVLKKMFTDFYGTEKKYLL</sequence>
<proteinExistence type="predicted"/>
<keyword evidence="1" id="KW-1133">Transmembrane helix</keyword>
<keyword evidence="1" id="KW-0472">Membrane</keyword>
<organism evidence="2 3">
    <name type="scientific">Ginsengibacter hankyongi</name>
    <dbReference type="NCBI Taxonomy" id="2607284"/>
    <lineage>
        <taxon>Bacteria</taxon>
        <taxon>Pseudomonadati</taxon>
        <taxon>Bacteroidota</taxon>
        <taxon>Chitinophagia</taxon>
        <taxon>Chitinophagales</taxon>
        <taxon>Chitinophagaceae</taxon>
        <taxon>Ginsengibacter</taxon>
    </lineage>
</organism>
<name>A0A5J5IM84_9BACT</name>
<keyword evidence="3" id="KW-1185">Reference proteome</keyword>